<sequence>MLLYTDAITNDELISDAYDLKEVDGVVYEADCAMIVIKEGAIDTGANASAEEAEEALEEGEQRVNNIVHSFRLTETSFDKKSYMTYIKGYMKAVKAQLQEKNPERIPEFEKGAATFVKKVIGNINDWQFFTGESMNPDGMVVLMNYREDGVTPYMVFWKDGLKEVKL</sequence>
<dbReference type="InterPro" id="IPR034737">
    <property type="entry name" value="TCTP"/>
</dbReference>
<keyword evidence="2" id="KW-0648">Protein biosynthesis</keyword>
<dbReference type="EMBL" id="BQKY01000002">
    <property type="protein sequence ID" value="GJN87887.1"/>
    <property type="molecule type" value="Genomic_DNA"/>
</dbReference>
<dbReference type="Proteomes" id="UP001342314">
    <property type="component" value="Unassembled WGS sequence"/>
</dbReference>
<protein>
    <recommendedName>
        <fullName evidence="1">Translationally-controlled tumor protein homolog</fullName>
    </recommendedName>
</protein>
<dbReference type="Gene3D" id="2.170.150.10">
    <property type="entry name" value="Metal Binding Protein, Guanine Nucleotide Exchange Factor, Chain A"/>
    <property type="match status" value="1"/>
</dbReference>
<dbReference type="FunFam" id="2.170.150.10:FF:000002">
    <property type="entry name" value="Translationally-controlled tumor protein homolog"/>
    <property type="match status" value="1"/>
</dbReference>
<evidence type="ECO:0000313" key="6">
    <source>
        <dbReference type="Proteomes" id="UP001342314"/>
    </source>
</evidence>
<dbReference type="PRINTS" id="PR01653">
    <property type="entry name" value="TCTPROTEIN"/>
</dbReference>
<dbReference type="GO" id="GO:0006412">
    <property type="term" value="P:translation"/>
    <property type="evidence" value="ECO:0007669"/>
    <property type="project" value="UniProtKB-KW"/>
</dbReference>
<dbReference type="PROSITE" id="PS51797">
    <property type="entry name" value="TCTP_3"/>
    <property type="match status" value="1"/>
</dbReference>
<comment type="caution">
    <text evidence="5">The sequence shown here is derived from an EMBL/GenBank/DDBJ whole genome shotgun (WGS) entry which is preliminary data.</text>
</comment>
<proteinExistence type="inferred from homology"/>
<feature type="domain" description="TCTP" evidence="4">
    <location>
        <begin position="1"/>
        <end position="167"/>
    </location>
</feature>
<dbReference type="AlphaFoldDB" id="A0AAV5GEW5"/>
<dbReference type="GO" id="GO:0005509">
    <property type="term" value="F:calcium ion binding"/>
    <property type="evidence" value="ECO:0007669"/>
    <property type="project" value="TreeGrafter"/>
</dbReference>
<evidence type="ECO:0000256" key="2">
    <source>
        <dbReference type="ARBA" id="ARBA00022917"/>
    </source>
</evidence>
<dbReference type="GO" id="GO:0005737">
    <property type="term" value="C:cytoplasm"/>
    <property type="evidence" value="ECO:0007669"/>
    <property type="project" value="TreeGrafter"/>
</dbReference>
<evidence type="ECO:0000256" key="1">
    <source>
        <dbReference type="ARBA" id="ARBA00014759"/>
    </source>
</evidence>
<organism evidence="5 6">
    <name type="scientific">Rhodotorula paludigena</name>
    <dbReference type="NCBI Taxonomy" id="86838"/>
    <lineage>
        <taxon>Eukaryota</taxon>
        <taxon>Fungi</taxon>
        <taxon>Dikarya</taxon>
        <taxon>Basidiomycota</taxon>
        <taxon>Pucciniomycotina</taxon>
        <taxon>Microbotryomycetes</taxon>
        <taxon>Sporidiobolales</taxon>
        <taxon>Sporidiobolaceae</taxon>
        <taxon>Rhodotorula</taxon>
    </lineage>
</organism>
<keyword evidence="6" id="KW-1185">Reference proteome</keyword>
<evidence type="ECO:0000313" key="5">
    <source>
        <dbReference type="EMBL" id="GJN87887.1"/>
    </source>
</evidence>
<evidence type="ECO:0000259" key="4">
    <source>
        <dbReference type="PROSITE" id="PS51797"/>
    </source>
</evidence>
<gene>
    <name evidence="5" type="ORF">Rhopal_000842-T1</name>
</gene>
<dbReference type="PANTHER" id="PTHR11991:SF0">
    <property type="entry name" value="TRANSLATIONALLY-CONTROLLED TUMOR PROTEIN"/>
    <property type="match status" value="1"/>
</dbReference>
<dbReference type="InterPro" id="IPR018103">
    <property type="entry name" value="Translation_control_tumour_CS"/>
</dbReference>
<dbReference type="InterPro" id="IPR018105">
    <property type="entry name" value="Translational_control_tumour_p"/>
</dbReference>
<dbReference type="InterPro" id="IPR011057">
    <property type="entry name" value="Mss4-like_sf"/>
</dbReference>
<dbReference type="InterPro" id="IPR011323">
    <property type="entry name" value="Mss4/transl-control_tumour"/>
</dbReference>
<reference evidence="5 6" key="1">
    <citation type="submission" date="2021-12" db="EMBL/GenBank/DDBJ databases">
        <title>High titer production of polyol ester of fatty acids by Rhodotorula paludigena BS15 towards product separation-free biomass refinery.</title>
        <authorList>
            <person name="Mano J."/>
            <person name="Ono H."/>
            <person name="Tanaka T."/>
            <person name="Naito K."/>
            <person name="Sushida H."/>
            <person name="Ike M."/>
            <person name="Tokuyasu K."/>
            <person name="Kitaoka M."/>
        </authorList>
    </citation>
    <scope>NUCLEOTIDE SEQUENCE [LARGE SCALE GENOMIC DNA]</scope>
    <source>
        <strain evidence="5 6">BS15</strain>
    </source>
</reference>
<accession>A0AAV5GEW5</accession>
<evidence type="ECO:0000256" key="3">
    <source>
        <dbReference type="PROSITE-ProRule" id="PRU01133"/>
    </source>
</evidence>
<dbReference type="PANTHER" id="PTHR11991">
    <property type="entry name" value="TRANSLATIONALLY CONTROLLED TUMOR PROTEIN-RELATED"/>
    <property type="match status" value="1"/>
</dbReference>
<comment type="similarity">
    <text evidence="3">Belongs to the TCTP family.</text>
</comment>
<dbReference type="SUPFAM" id="SSF51316">
    <property type="entry name" value="Mss4-like"/>
    <property type="match status" value="1"/>
</dbReference>
<dbReference type="PROSITE" id="PS01003">
    <property type="entry name" value="TCTP_2"/>
    <property type="match status" value="1"/>
</dbReference>
<name>A0AAV5GEW5_9BASI</name>
<dbReference type="Pfam" id="PF00838">
    <property type="entry name" value="TCTP"/>
    <property type="match status" value="1"/>
</dbReference>